<reference evidence="3 4" key="1">
    <citation type="submission" date="2019-01" db="EMBL/GenBank/DDBJ databases">
        <title>Blautia sp. nov. KGMB01111 isolated human feces.</title>
        <authorList>
            <person name="Park J.-E."/>
            <person name="Kim J.-S."/>
            <person name="Park S.-H."/>
        </authorList>
    </citation>
    <scope>NUCLEOTIDE SEQUENCE [LARGE SCALE GENOMIC DNA]</scope>
    <source>
        <strain evidence="3 4">KGMB01111</strain>
    </source>
</reference>
<feature type="domain" description="Zinc-ribbon" evidence="2">
    <location>
        <begin position="15"/>
        <end position="35"/>
    </location>
</feature>
<protein>
    <submittedName>
        <fullName evidence="3">Zinc ribbon domain-containing protein</fullName>
    </submittedName>
</protein>
<keyword evidence="4" id="KW-1185">Reference proteome</keyword>
<keyword evidence="1" id="KW-1133">Transmembrane helix</keyword>
<evidence type="ECO:0000313" key="3">
    <source>
        <dbReference type="EMBL" id="RXS75057.1"/>
    </source>
</evidence>
<dbReference type="InterPro" id="IPR026870">
    <property type="entry name" value="Zinc_ribbon_dom"/>
</dbReference>
<evidence type="ECO:0000313" key="4">
    <source>
        <dbReference type="Proteomes" id="UP000290106"/>
    </source>
</evidence>
<keyword evidence="1" id="KW-0812">Transmembrane</keyword>
<dbReference type="EMBL" id="SDKC01000001">
    <property type="protein sequence ID" value="RXS75057.1"/>
    <property type="molecule type" value="Genomic_DNA"/>
</dbReference>
<sequence length="272" mass="31655">MNICSNIERSHTTMFCPNCGAKLKDSDVTCPYCGTVQPSAAESEYMHKLEHLKQDVQNLEAFPTKEYTRELKHQGIFTAKIIIIIVGIFFLLFAIGVSVLYGSRYIEKKELREENAFVKEYFPKLNELYASGDDEEVYTYINSLYDLDGSTALYRWKHMDYYNYYTLYMDVKLLNDAIADGSYNEYDISGGFYSAMVLTREDFSLYRKDNLTETELAKLDTFIQESETLLLEHFHLSSEEADQVYQNCLEDGYLSYQKCEDYTSKHIFTTIP</sequence>
<keyword evidence="1" id="KW-0472">Membrane</keyword>
<name>A0A4Q1RHC4_9FIRM</name>
<dbReference type="Proteomes" id="UP000290106">
    <property type="component" value="Unassembled WGS sequence"/>
</dbReference>
<comment type="caution">
    <text evidence="3">The sequence shown here is derived from an EMBL/GenBank/DDBJ whole genome shotgun (WGS) entry which is preliminary data.</text>
</comment>
<gene>
    <name evidence="3" type="ORF">ETP43_07385</name>
</gene>
<evidence type="ECO:0000259" key="2">
    <source>
        <dbReference type="Pfam" id="PF13240"/>
    </source>
</evidence>
<dbReference type="Pfam" id="PF13240">
    <property type="entry name" value="Zn_Ribbon_1"/>
    <property type="match status" value="1"/>
</dbReference>
<proteinExistence type="predicted"/>
<accession>A0A4Q1RHC4</accession>
<dbReference type="AlphaFoldDB" id="A0A4Q1RHC4"/>
<organism evidence="3 4">
    <name type="scientific">Blautia faecicola</name>
    <dbReference type="NCBI Taxonomy" id="2509240"/>
    <lineage>
        <taxon>Bacteria</taxon>
        <taxon>Bacillati</taxon>
        <taxon>Bacillota</taxon>
        <taxon>Clostridia</taxon>
        <taxon>Lachnospirales</taxon>
        <taxon>Lachnospiraceae</taxon>
        <taxon>Blautia</taxon>
    </lineage>
</organism>
<feature type="transmembrane region" description="Helical" evidence="1">
    <location>
        <begin position="81"/>
        <end position="102"/>
    </location>
</feature>
<dbReference type="OrthoDB" id="192868at2"/>
<evidence type="ECO:0000256" key="1">
    <source>
        <dbReference type="SAM" id="Phobius"/>
    </source>
</evidence>